<organism evidence="2 3">
    <name type="scientific">Tistrella mobilis (strain KA081020-065)</name>
    <dbReference type="NCBI Taxonomy" id="1110502"/>
    <lineage>
        <taxon>Bacteria</taxon>
        <taxon>Pseudomonadati</taxon>
        <taxon>Pseudomonadota</taxon>
        <taxon>Alphaproteobacteria</taxon>
        <taxon>Geminicoccales</taxon>
        <taxon>Geminicoccaceae</taxon>
        <taxon>Tistrella</taxon>
    </lineage>
</organism>
<dbReference type="GO" id="GO:0004826">
    <property type="term" value="F:phenylalanine-tRNA ligase activity"/>
    <property type="evidence" value="ECO:0007669"/>
    <property type="project" value="InterPro"/>
</dbReference>
<feature type="domain" description="B3/B4 tRNA-binding" evidence="1">
    <location>
        <begin position="69"/>
        <end position="225"/>
    </location>
</feature>
<protein>
    <submittedName>
        <fullName evidence="2">B3/4 domain protein</fullName>
    </submittedName>
</protein>
<evidence type="ECO:0000259" key="1">
    <source>
        <dbReference type="SMART" id="SM00873"/>
    </source>
</evidence>
<evidence type="ECO:0000313" key="3">
    <source>
        <dbReference type="Proteomes" id="UP000005258"/>
    </source>
</evidence>
<dbReference type="InterPro" id="IPR020825">
    <property type="entry name" value="Phe-tRNA_synthase-like_B3/B4"/>
</dbReference>
<dbReference type="GO" id="GO:0003723">
    <property type="term" value="F:RNA binding"/>
    <property type="evidence" value="ECO:0007669"/>
    <property type="project" value="InterPro"/>
</dbReference>
<dbReference type="HOGENOM" id="CLU_076869_0_0_5"/>
<geneLocation type="plasmid" evidence="2 3">
    <name>pTM2</name>
</geneLocation>
<dbReference type="PATRIC" id="fig|1110502.3.peg.4757"/>
<sequence length="238" mass="25355">MCCMLSAPITPVIDPAIHALRPDFRAVSLTVTLAGPAVADADAIVAETLARAIGQVQAGGPDWAVAHLDDWRAAFRAFGAKPARTPSSAEALRKRVIRDGALPPAGLAVDLYNAVSLAFAIPVGGEDLEAYQGAPRLIRATGTEAFDVMKDGTPAIETPEPGEVVWCDDAGVTCRRWNWRQGLRTRLTADSRRLWFILEALGSMPDTALAAAGAALADGLMRIWPSSIIVRHDLDPRN</sequence>
<dbReference type="InterPro" id="IPR005146">
    <property type="entry name" value="B3/B4_tRNA-bd"/>
</dbReference>
<gene>
    <name evidence="2" type="ordered locus">TMO_b0498</name>
</gene>
<dbReference type="PANTHER" id="PTHR39209:SF2">
    <property type="entry name" value="CYTOPLASMIC PROTEIN"/>
    <property type="match status" value="1"/>
</dbReference>
<dbReference type="EMBL" id="CP003238">
    <property type="protein sequence ID" value="AFK56506.1"/>
    <property type="molecule type" value="Genomic_DNA"/>
</dbReference>
<dbReference type="Proteomes" id="UP000005258">
    <property type="component" value="Plasmid pTM2"/>
</dbReference>
<dbReference type="SUPFAM" id="SSF56037">
    <property type="entry name" value="PheT/TilS domain"/>
    <property type="match status" value="1"/>
</dbReference>
<proteinExistence type="predicted"/>
<dbReference type="SMART" id="SM00873">
    <property type="entry name" value="B3_4"/>
    <property type="match status" value="1"/>
</dbReference>
<name>I3TUR8_TISMK</name>
<dbReference type="Gene3D" id="3.50.40.10">
    <property type="entry name" value="Phenylalanyl-trna Synthetase, Chain B, domain 3"/>
    <property type="match status" value="1"/>
</dbReference>
<dbReference type="Pfam" id="PF03483">
    <property type="entry name" value="B3_4"/>
    <property type="match status" value="1"/>
</dbReference>
<evidence type="ECO:0000313" key="2">
    <source>
        <dbReference type="EMBL" id="AFK56506.1"/>
    </source>
</evidence>
<reference evidence="2 3" key="1">
    <citation type="journal article" date="2012" name="J. Am. Chem. Soc.">
        <title>Bacterial biosynthesis and maturation of the didemnin anti-cancer agents.</title>
        <authorList>
            <person name="Xu Y."/>
            <person name="Kersten R.D."/>
            <person name="Nam S.J."/>
            <person name="Lu L."/>
            <person name="Al-Suwailem A.M."/>
            <person name="Zheng H."/>
            <person name="Fenical W."/>
            <person name="Dorrestein P.C."/>
            <person name="Moore B.S."/>
            <person name="Qian P.Y."/>
        </authorList>
    </citation>
    <scope>NUCLEOTIDE SEQUENCE [LARGE SCALE GENOMIC DNA]</scope>
    <source>
        <strain evidence="2 3">KA081020-065</strain>
    </source>
</reference>
<keyword evidence="3" id="KW-1185">Reference proteome</keyword>
<dbReference type="AlphaFoldDB" id="I3TUR8"/>
<keyword evidence="2" id="KW-0614">Plasmid</keyword>
<dbReference type="KEGG" id="tmo:TMO_b0498"/>
<accession>I3TUR8</accession>
<dbReference type="PANTHER" id="PTHR39209">
    <property type="match status" value="1"/>
</dbReference>